<proteinExistence type="predicted"/>
<organism evidence="1 2">
    <name type="scientific">Bianquea renquensis</name>
    <dbReference type="NCBI Taxonomy" id="2763661"/>
    <lineage>
        <taxon>Bacteria</taxon>
        <taxon>Bacillati</taxon>
        <taxon>Bacillota</taxon>
        <taxon>Clostridia</taxon>
        <taxon>Eubacteriales</taxon>
        <taxon>Bianqueaceae</taxon>
        <taxon>Bianquea</taxon>
    </lineage>
</organism>
<dbReference type="RefSeq" id="WP_249290224.1">
    <property type="nucleotide sequence ID" value="NZ_JACRSQ010000055.1"/>
</dbReference>
<gene>
    <name evidence="1" type="ORF">H8730_16820</name>
</gene>
<evidence type="ECO:0000313" key="1">
    <source>
        <dbReference type="EMBL" id="MBC8545198.1"/>
    </source>
</evidence>
<sequence length="66" mass="7270">MAKILIKNGRVWNGEQFLYADVLTDKDKISKIAPSISENADFIYDAPGKTVSAGLVDAHVHMSDTY</sequence>
<dbReference type="PANTHER" id="PTHR11647:SF1">
    <property type="entry name" value="COLLAPSIN RESPONSE MEDIATOR PROTEIN"/>
    <property type="match status" value="1"/>
</dbReference>
<dbReference type="InterPro" id="IPR011059">
    <property type="entry name" value="Metal-dep_hydrolase_composite"/>
</dbReference>
<comment type="caution">
    <text evidence="1">The sequence shown here is derived from an EMBL/GenBank/DDBJ whole genome shotgun (WGS) entry which is preliminary data.</text>
</comment>
<dbReference type="EMBL" id="JACRSQ010000055">
    <property type="protein sequence ID" value="MBC8545198.1"/>
    <property type="molecule type" value="Genomic_DNA"/>
</dbReference>
<evidence type="ECO:0008006" key="3">
    <source>
        <dbReference type="Google" id="ProtNLM"/>
    </source>
</evidence>
<dbReference type="GO" id="GO:0016810">
    <property type="term" value="F:hydrolase activity, acting on carbon-nitrogen (but not peptide) bonds"/>
    <property type="evidence" value="ECO:0007669"/>
    <property type="project" value="InterPro"/>
</dbReference>
<name>A0A926DTV5_9FIRM</name>
<dbReference type="SUPFAM" id="SSF51338">
    <property type="entry name" value="Composite domain of metallo-dependent hydrolases"/>
    <property type="match status" value="1"/>
</dbReference>
<dbReference type="AlphaFoldDB" id="A0A926DTV5"/>
<protein>
    <recommendedName>
        <fullName evidence="3">Dihydroorotase</fullName>
    </recommendedName>
</protein>
<reference evidence="1" key="1">
    <citation type="submission" date="2020-08" db="EMBL/GenBank/DDBJ databases">
        <title>Genome public.</title>
        <authorList>
            <person name="Liu C."/>
            <person name="Sun Q."/>
        </authorList>
    </citation>
    <scope>NUCLEOTIDE SEQUENCE</scope>
    <source>
        <strain evidence="1">NSJ-32</strain>
    </source>
</reference>
<dbReference type="Proteomes" id="UP000657006">
    <property type="component" value="Unassembled WGS sequence"/>
</dbReference>
<keyword evidence="2" id="KW-1185">Reference proteome</keyword>
<evidence type="ECO:0000313" key="2">
    <source>
        <dbReference type="Proteomes" id="UP000657006"/>
    </source>
</evidence>
<accession>A0A926DTV5</accession>
<dbReference type="Gene3D" id="2.30.40.10">
    <property type="entry name" value="Urease, subunit C, domain 1"/>
    <property type="match status" value="1"/>
</dbReference>
<dbReference type="PANTHER" id="PTHR11647">
    <property type="entry name" value="HYDRANTOINASE/DIHYDROPYRIMIDINASE FAMILY MEMBER"/>
    <property type="match status" value="1"/>
</dbReference>
<dbReference type="InterPro" id="IPR050378">
    <property type="entry name" value="Metallo-dep_Hydrolases_sf"/>
</dbReference>